<dbReference type="AlphaFoldDB" id="A0A0D1E2Y3"/>
<gene>
    <name evidence="2" type="ORF">UMAG_06267</name>
</gene>
<evidence type="ECO:0000313" key="2">
    <source>
        <dbReference type="EMBL" id="KIS70176.1"/>
    </source>
</evidence>
<dbReference type="InParanoid" id="A0A0D1E2Y3"/>
<accession>A0A0D1E2Y3</accession>
<sequence>MHDPTYRYKIVTTRDIGTFDKLADAVINEQRMIENHIIEKLDAQPAQAKVTSKGESDESNEPSGKSASAKTSGKKGKSRYSLLQMARSPNQRFARPRLLSPEIPSTTNPEVKTPSPKRTFGAPSPRIGDHYQDSLDQNTGSLN</sequence>
<proteinExistence type="predicted"/>
<dbReference type="EMBL" id="CM003143">
    <property type="protein sequence ID" value="KIS70176.1"/>
    <property type="molecule type" value="Genomic_DNA"/>
</dbReference>
<dbReference type="Proteomes" id="UP000000561">
    <property type="component" value="Chromosome 4"/>
</dbReference>
<evidence type="ECO:0000256" key="1">
    <source>
        <dbReference type="SAM" id="MobiDB-lite"/>
    </source>
</evidence>
<dbReference type="VEuPathDB" id="FungiDB:UMAG_06267"/>
<feature type="region of interest" description="Disordered" evidence="1">
    <location>
        <begin position="38"/>
        <end position="143"/>
    </location>
</feature>
<reference evidence="2 3" key="1">
    <citation type="journal article" date="2006" name="Nature">
        <title>Insights from the genome of the biotrophic fungal plant pathogen Ustilago maydis.</title>
        <authorList>
            <person name="Kamper J."/>
            <person name="Kahmann R."/>
            <person name="Bolker M."/>
            <person name="Ma L.J."/>
            <person name="Brefort T."/>
            <person name="Saville B.J."/>
            <person name="Banuett F."/>
            <person name="Kronstad J.W."/>
            <person name="Gold S.E."/>
            <person name="Muller O."/>
            <person name="Perlin M.H."/>
            <person name="Wosten H.A."/>
            <person name="de Vries R."/>
            <person name="Ruiz-Herrera J."/>
            <person name="Reynaga-Pena C.G."/>
            <person name="Snetselaar K."/>
            <person name="McCann M."/>
            <person name="Perez-Martin J."/>
            <person name="Feldbrugge M."/>
            <person name="Basse C.W."/>
            <person name="Steinberg G."/>
            <person name="Ibeas J.I."/>
            <person name="Holloman W."/>
            <person name="Guzman P."/>
            <person name="Farman M."/>
            <person name="Stajich J.E."/>
            <person name="Sentandreu R."/>
            <person name="Gonzalez-Prieto J.M."/>
            <person name="Kennell J.C."/>
            <person name="Molina L."/>
            <person name="Schirawski J."/>
            <person name="Mendoza-Mendoza A."/>
            <person name="Greilinger D."/>
            <person name="Munch K."/>
            <person name="Rossel N."/>
            <person name="Scherer M."/>
            <person name="Vranes M."/>
            <person name="Ladendorf O."/>
            <person name="Vincon V."/>
            <person name="Fuchs U."/>
            <person name="Sandrock B."/>
            <person name="Meng S."/>
            <person name="Ho E.C."/>
            <person name="Cahill M.J."/>
            <person name="Boyce K.J."/>
            <person name="Klose J."/>
            <person name="Klosterman S.J."/>
            <person name="Deelstra H.J."/>
            <person name="Ortiz-Castellanos L."/>
            <person name="Li W."/>
            <person name="Sanchez-Alonso P."/>
            <person name="Schreier P.H."/>
            <person name="Hauser-Hahn I."/>
            <person name="Vaupel M."/>
            <person name="Koopmann E."/>
            <person name="Friedrich G."/>
            <person name="Voss H."/>
            <person name="Schluter T."/>
            <person name="Margolis J."/>
            <person name="Platt D."/>
            <person name="Swimmer C."/>
            <person name="Gnirke A."/>
            <person name="Chen F."/>
            <person name="Vysotskaia V."/>
            <person name="Mannhaupt G."/>
            <person name="Guldener U."/>
            <person name="Munsterkotter M."/>
            <person name="Haase D."/>
            <person name="Oesterheld M."/>
            <person name="Mewes H.W."/>
            <person name="Mauceli E.W."/>
            <person name="DeCaprio D."/>
            <person name="Wade C.M."/>
            <person name="Butler J."/>
            <person name="Young S."/>
            <person name="Jaffe D.B."/>
            <person name="Calvo S."/>
            <person name="Nusbaum C."/>
            <person name="Galagan J."/>
            <person name="Birren B.W."/>
        </authorList>
    </citation>
    <scope>NUCLEOTIDE SEQUENCE [LARGE SCALE GENOMIC DNA]</scope>
    <source>
        <strain evidence="3">DSM 14603 / FGSC 9021 / UM521</strain>
    </source>
</reference>
<name>A0A0D1E2Y3_MYCMD</name>
<evidence type="ECO:0000313" key="3">
    <source>
        <dbReference type="Proteomes" id="UP000000561"/>
    </source>
</evidence>
<protein>
    <submittedName>
        <fullName evidence="2">Uncharacterized protein</fullName>
    </submittedName>
</protein>
<dbReference type="KEGG" id="uma:UMAG_06267"/>
<keyword evidence="3" id="KW-1185">Reference proteome</keyword>
<dbReference type="GeneID" id="23565911"/>
<feature type="compositionally biased region" description="Polar residues" evidence="1">
    <location>
        <begin position="134"/>
        <end position="143"/>
    </location>
</feature>
<dbReference type="RefSeq" id="XP_011388278.1">
    <property type="nucleotide sequence ID" value="XM_011389976.1"/>
</dbReference>
<organism evidence="2 3">
    <name type="scientific">Mycosarcoma maydis</name>
    <name type="common">Corn smut fungus</name>
    <name type="synonym">Ustilago maydis</name>
    <dbReference type="NCBI Taxonomy" id="5270"/>
    <lineage>
        <taxon>Eukaryota</taxon>
        <taxon>Fungi</taxon>
        <taxon>Dikarya</taxon>
        <taxon>Basidiomycota</taxon>
        <taxon>Ustilaginomycotina</taxon>
        <taxon>Ustilaginomycetes</taxon>
        <taxon>Ustilaginales</taxon>
        <taxon>Ustilaginaceae</taxon>
        <taxon>Mycosarcoma</taxon>
    </lineage>
</organism>